<comment type="caution">
    <text evidence="1">The sequence shown here is derived from an EMBL/GenBank/DDBJ whole genome shotgun (WGS) entry which is preliminary data.</text>
</comment>
<proteinExistence type="predicted"/>
<dbReference type="PANTHER" id="PTHR36687">
    <property type="entry name" value="GLUTAMATE RECEPTOR IONOTROPIC, DELTA-2-RELATED"/>
    <property type="match status" value="1"/>
</dbReference>
<protein>
    <submittedName>
        <fullName evidence="1">Uncharacterized protein</fullName>
    </submittedName>
</protein>
<gene>
    <name evidence="1" type="ORF">NHX12_029391</name>
</gene>
<keyword evidence="2" id="KW-1185">Reference proteome</keyword>
<dbReference type="Proteomes" id="UP001148018">
    <property type="component" value="Unassembled WGS sequence"/>
</dbReference>
<evidence type="ECO:0000313" key="2">
    <source>
        <dbReference type="Proteomes" id="UP001148018"/>
    </source>
</evidence>
<organism evidence="1 2">
    <name type="scientific">Muraenolepis orangiensis</name>
    <name type="common">Patagonian moray cod</name>
    <dbReference type="NCBI Taxonomy" id="630683"/>
    <lineage>
        <taxon>Eukaryota</taxon>
        <taxon>Metazoa</taxon>
        <taxon>Chordata</taxon>
        <taxon>Craniata</taxon>
        <taxon>Vertebrata</taxon>
        <taxon>Euteleostomi</taxon>
        <taxon>Actinopterygii</taxon>
        <taxon>Neopterygii</taxon>
        <taxon>Teleostei</taxon>
        <taxon>Neoteleostei</taxon>
        <taxon>Acanthomorphata</taxon>
        <taxon>Zeiogadaria</taxon>
        <taxon>Gadariae</taxon>
        <taxon>Gadiformes</taxon>
        <taxon>Muraenolepidoidei</taxon>
        <taxon>Muraenolepididae</taxon>
        <taxon>Muraenolepis</taxon>
    </lineage>
</organism>
<reference evidence="1" key="1">
    <citation type="submission" date="2022-07" db="EMBL/GenBank/DDBJ databases">
        <title>Chromosome-level genome of Muraenolepis orangiensis.</title>
        <authorList>
            <person name="Kim J."/>
        </authorList>
    </citation>
    <scope>NUCLEOTIDE SEQUENCE</scope>
    <source>
        <strain evidence="1">KU_S4_2022</strain>
        <tissue evidence="1">Muscle</tissue>
    </source>
</reference>
<evidence type="ECO:0000313" key="1">
    <source>
        <dbReference type="EMBL" id="KAJ3604651.1"/>
    </source>
</evidence>
<dbReference type="InterPro" id="IPR043373">
    <property type="entry name" value="IGluR_D"/>
</dbReference>
<dbReference type="AlphaFoldDB" id="A0A9Q0EF98"/>
<accession>A0A9Q0EF98</accession>
<feature type="non-terminal residue" evidence="1">
    <location>
        <position position="102"/>
    </location>
</feature>
<dbReference type="EMBL" id="JANIIK010000044">
    <property type="protein sequence ID" value="KAJ3604651.1"/>
    <property type="molecule type" value="Genomic_DNA"/>
</dbReference>
<dbReference type="OrthoDB" id="9821399at2759"/>
<name>A0A9Q0EF98_9TELE</name>
<dbReference type="PANTHER" id="PTHR36687:SF1">
    <property type="entry name" value="GLUTAMATE RECEPTOR IONOTROPIC, DELTA-2"/>
    <property type="match status" value="1"/>
</dbReference>
<sequence>MAVADLNLNNEILETEKITISVEFVDGNNPFQAVQEEIVTNITGKSFAQSVIVQGSCKCRDQEESVAECAEMYGVVKLVCGERSLFHPENKPLAVEYVILAC</sequence>